<dbReference type="InterPro" id="IPR029031">
    <property type="entry name" value="Gingipain_N_sf"/>
</dbReference>
<dbReference type="NCBIfam" id="TIGR04183">
    <property type="entry name" value="Por_Secre_tail"/>
    <property type="match status" value="1"/>
</dbReference>
<dbReference type="InterPro" id="IPR013783">
    <property type="entry name" value="Ig-like_fold"/>
</dbReference>
<protein>
    <submittedName>
        <fullName evidence="3">T9SS type A sorting domain-containing protein</fullName>
    </submittedName>
</protein>
<accession>A0A9C9JZC7</accession>
<evidence type="ECO:0000259" key="2">
    <source>
        <dbReference type="Pfam" id="PF01364"/>
    </source>
</evidence>
<dbReference type="SUPFAM" id="SSF52129">
    <property type="entry name" value="Caspase-like"/>
    <property type="match status" value="1"/>
</dbReference>
<name>A0A9C9JZC7_UNCW3</name>
<dbReference type="Gene3D" id="3.40.50.10390">
    <property type="entry name" value="Gingipain r, domain 1"/>
    <property type="match status" value="1"/>
</dbReference>
<reference evidence="3" key="1">
    <citation type="journal article" date="2020" name="mSystems">
        <title>Genome- and Community-Level Interaction Insights into Carbon Utilization and Element Cycling Functions of Hydrothermarchaeota in Hydrothermal Sediment.</title>
        <authorList>
            <person name="Zhou Z."/>
            <person name="Liu Y."/>
            <person name="Xu W."/>
            <person name="Pan J."/>
            <person name="Luo Z.H."/>
            <person name="Li M."/>
        </authorList>
    </citation>
    <scope>NUCLEOTIDE SEQUENCE</scope>
    <source>
        <strain evidence="3">HyVt-388</strain>
    </source>
</reference>
<dbReference type="Gene3D" id="2.60.40.4070">
    <property type="match status" value="1"/>
</dbReference>
<keyword evidence="1" id="KW-0732">Signal</keyword>
<comment type="caution">
    <text evidence="3">The sequence shown here is derived from an EMBL/GenBank/DDBJ whole genome shotgun (WGS) entry which is preliminary data.</text>
</comment>
<dbReference type="Pfam" id="PF01364">
    <property type="entry name" value="Peptidase_C25"/>
    <property type="match status" value="1"/>
</dbReference>
<dbReference type="Proteomes" id="UP000885826">
    <property type="component" value="Unassembled WGS sequence"/>
</dbReference>
<evidence type="ECO:0000313" key="3">
    <source>
        <dbReference type="EMBL" id="HEC77653.1"/>
    </source>
</evidence>
<evidence type="ECO:0000313" key="4">
    <source>
        <dbReference type="Proteomes" id="UP000885826"/>
    </source>
</evidence>
<dbReference type="InterPro" id="IPR001769">
    <property type="entry name" value="Gingipain"/>
</dbReference>
<proteinExistence type="predicted"/>
<dbReference type="GO" id="GO:0008234">
    <property type="term" value="F:cysteine-type peptidase activity"/>
    <property type="evidence" value="ECO:0007669"/>
    <property type="project" value="InterPro"/>
</dbReference>
<sequence>MRRINLRLKYGVFSFILSTLVYGQSGARYLVITPDDFYNTLQPLIEWKYKKGMKPAVYKLSQVGYDSVSIRNFIRNCYNTWEIKPEFVVLVGHPGYIPMCYYPYAGYHYYTDNYYTNMDGDLYNEIIPGRISVADTVQLKTVINKIMVYERHPFMTDPSWFKQGCAIANCDGEDDSIYLYCMRYAESLAVHNGFDNVDTLCNYYGDNAAKVINAINDGRIFVLYRGNANTHWYNPFDVNPYSTSNGLKLPIIFSITCRTVSPNSSPILGENFLRAGSPSVPKGAVGFIGGTRNTGGAAHLRNAVAIGCLDALFIEGKRTFGEITEAGRVNVYQQYSSLREYNNFTCLGDPELNIWTDVPCSLIVQHPQYVDSGYANFRVTVKEASTGLPLENAFVCICSKVDSSVYALDTTDTSGKAYFNIIPCVVDDTLFVTVTGKNLLPYEGYIIVRNLTYCFILYKRSIINDSISGNNNGIINPTENIELPVWVENISESTGVGISGVLRTQDTFVSITDSIKNFGDIGGRDSAYTGDDGYNFTVSLSCPNAHVIDFELVCEDVNDSSWTSSFSEIVRAPEFIFEGNMISGGNGNNTIEPGETVEVAVSLKNIGDAAADSVEAFLFCGDSNTTILDSMGWFGHIDIDSSVTNSTDPFIVAVDSNTPVGTVLNFTLPVFSNCHTDTFDFKLVVGMKNYYLWNPDPTPEPGENMHSILMNLGYSGDYDTIPPASLAQYQVLLVCLGVYSNRYLITDGSPEALMIIDFLNNGGRVYMEGSSVWYVDPTYFNGHDFGTAFGLDGVDWSYGNLGPIAGQIGTFTNNMYFTYGGENAYMDHIIPAGNGFAVLQDDDDYYYCGVANNAGTYRTVAASFELGLLDDGSPPSTRAALIDSIMKFLLGPYGIEEDDVYKTGNPHFLSFIPSPNPFFKTLRIDIIGNKGLLIDNYTLKIYDITGRLVKDIDLNSSLLNLIMWQGDDNYGNPVSAGVYFLKLESKGYKQVKKVILLK</sequence>
<dbReference type="AlphaFoldDB" id="A0A9C9JZC7"/>
<dbReference type="InterPro" id="IPR026444">
    <property type="entry name" value="Secre_tail"/>
</dbReference>
<dbReference type="Gene3D" id="2.60.40.10">
    <property type="entry name" value="Immunoglobulins"/>
    <property type="match status" value="1"/>
</dbReference>
<organism evidence="3 4">
    <name type="scientific">candidate division WOR-3 bacterium</name>
    <dbReference type="NCBI Taxonomy" id="2052148"/>
    <lineage>
        <taxon>Bacteria</taxon>
        <taxon>Bacteria division WOR-3</taxon>
    </lineage>
</organism>
<evidence type="ECO:0000256" key="1">
    <source>
        <dbReference type="ARBA" id="ARBA00022729"/>
    </source>
</evidence>
<dbReference type="GO" id="GO:0006508">
    <property type="term" value="P:proteolysis"/>
    <property type="evidence" value="ECO:0007669"/>
    <property type="project" value="InterPro"/>
</dbReference>
<dbReference type="EMBL" id="DRIG01000010">
    <property type="protein sequence ID" value="HEC77653.1"/>
    <property type="molecule type" value="Genomic_DNA"/>
</dbReference>
<dbReference type="InterPro" id="IPR029030">
    <property type="entry name" value="Caspase-like_dom_sf"/>
</dbReference>
<gene>
    <name evidence="3" type="ORF">ENI34_00745</name>
</gene>
<feature type="domain" description="Gingipain" evidence="2">
    <location>
        <begin position="29"/>
        <end position="353"/>
    </location>
</feature>
<dbReference type="Gene3D" id="3.40.50.1460">
    <property type="match status" value="1"/>
</dbReference>